<dbReference type="GO" id="GO:1902201">
    <property type="term" value="P:negative regulation of bacterial-type flagellum-dependent cell motility"/>
    <property type="evidence" value="ECO:0007669"/>
    <property type="project" value="TreeGrafter"/>
</dbReference>
<proteinExistence type="predicted"/>
<feature type="transmembrane region" description="Helical" evidence="3">
    <location>
        <begin position="68"/>
        <end position="89"/>
    </location>
</feature>
<name>A0A0U3MVE7_9BURK</name>
<evidence type="ECO:0000256" key="3">
    <source>
        <dbReference type="SAM" id="Phobius"/>
    </source>
</evidence>
<feature type="transmembrane region" description="Helical" evidence="3">
    <location>
        <begin position="101"/>
        <end position="123"/>
    </location>
</feature>
<dbReference type="InterPro" id="IPR050469">
    <property type="entry name" value="Diguanylate_Cyclase"/>
</dbReference>
<dbReference type="PROSITE" id="PS50887">
    <property type="entry name" value="GGDEF"/>
    <property type="match status" value="1"/>
</dbReference>
<evidence type="ECO:0000313" key="6">
    <source>
        <dbReference type="Proteomes" id="UP000036700"/>
    </source>
</evidence>
<feature type="transmembrane region" description="Helical" evidence="3">
    <location>
        <begin position="43"/>
        <end position="62"/>
    </location>
</feature>
<protein>
    <recommendedName>
        <fullName evidence="1">diguanylate cyclase</fullName>
        <ecNumber evidence="1">2.7.7.65</ecNumber>
    </recommendedName>
</protein>
<keyword evidence="6" id="KW-1185">Reference proteome</keyword>
<keyword evidence="3" id="KW-1133">Transmembrane helix</keyword>
<dbReference type="AlphaFoldDB" id="A0A0U3MVE7"/>
<dbReference type="NCBIfam" id="TIGR00254">
    <property type="entry name" value="GGDEF"/>
    <property type="match status" value="1"/>
</dbReference>
<comment type="catalytic activity">
    <reaction evidence="2">
        <text>2 GTP = 3',3'-c-di-GMP + 2 diphosphate</text>
        <dbReference type="Rhea" id="RHEA:24898"/>
        <dbReference type="ChEBI" id="CHEBI:33019"/>
        <dbReference type="ChEBI" id="CHEBI:37565"/>
        <dbReference type="ChEBI" id="CHEBI:58805"/>
        <dbReference type="EC" id="2.7.7.65"/>
    </reaction>
</comment>
<sequence>MLSIAGILNLLAAILFGTQYFYNGKRYFALLGSAFLSRSLFELTQAILGSGMPIASVSATMWQSSGAWLWLAGESGFALFVALGTRSYLRTRRETSHPAGYLATVRYGLVAVGSWALTTLLIGSTHTDLAAAMTAHFGSQWPLLTGTALAMIDAALLVYVCQKTRLDHKVFLLVSVILIIVICEITLVISARSPYSIQWCFACLMMIAAPATAAISVILEITRQYQSLALTNTDLAEQVFVDPLTKIHNRRYFDVWAQQISGKAASLKTPLSLLLIDIDFFKQVNDRHGHPFGDAVLQRVAATILQGIPQPSHFAVRLGGEEFALILPDTDETTALRVSNRLRESVRQAATEMLPAHTVASGDAVTISVGIATWLPGTALNIDRMLSDADRALYEAKDKGRNQSVLSRYRDAISTA</sequence>
<dbReference type="FunFam" id="3.30.70.270:FF:000001">
    <property type="entry name" value="Diguanylate cyclase domain protein"/>
    <property type="match status" value="1"/>
</dbReference>
<dbReference type="Gene3D" id="3.30.70.270">
    <property type="match status" value="1"/>
</dbReference>
<dbReference type="CDD" id="cd01949">
    <property type="entry name" value="GGDEF"/>
    <property type="match status" value="1"/>
</dbReference>
<dbReference type="Pfam" id="PF00990">
    <property type="entry name" value="GGDEF"/>
    <property type="match status" value="1"/>
</dbReference>
<accession>A0A0U3MVE7</accession>
<dbReference type="GO" id="GO:0052621">
    <property type="term" value="F:diguanylate cyclase activity"/>
    <property type="evidence" value="ECO:0007669"/>
    <property type="project" value="UniProtKB-EC"/>
</dbReference>
<reference evidence="6" key="1">
    <citation type="submission" date="2015-06" db="EMBL/GenBank/DDBJ databases">
        <authorList>
            <person name="Hoefler B.C."/>
            <person name="Straight P.D."/>
        </authorList>
    </citation>
    <scope>NUCLEOTIDE SEQUENCE [LARGE SCALE GENOMIC DNA]</scope>
    <source>
        <strain evidence="6">DSM 25325</strain>
    </source>
</reference>
<dbReference type="EMBL" id="CP011568">
    <property type="protein sequence ID" value="ALX34809.1"/>
    <property type="molecule type" value="Genomic_DNA"/>
</dbReference>
<dbReference type="InterPro" id="IPR043128">
    <property type="entry name" value="Rev_trsase/Diguanyl_cyclase"/>
</dbReference>
<evidence type="ECO:0000256" key="1">
    <source>
        <dbReference type="ARBA" id="ARBA00012528"/>
    </source>
</evidence>
<dbReference type="GO" id="GO:0043709">
    <property type="term" value="P:cell adhesion involved in single-species biofilm formation"/>
    <property type="evidence" value="ECO:0007669"/>
    <property type="project" value="TreeGrafter"/>
</dbReference>
<dbReference type="RefSeq" id="WP_052892711.1">
    <property type="nucleotide sequence ID" value="NZ_CP014839.1"/>
</dbReference>
<dbReference type="OrthoDB" id="9813903at2"/>
<feature type="transmembrane region" description="Helical" evidence="3">
    <location>
        <begin position="143"/>
        <end position="161"/>
    </location>
</feature>
<dbReference type="Pfam" id="PF17158">
    <property type="entry name" value="MASE4"/>
    <property type="match status" value="1"/>
</dbReference>
<feature type="transmembrane region" description="Helical" evidence="3">
    <location>
        <begin position="6"/>
        <end position="22"/>
    </location>
</feature>
<gene>
    <name evidence="5" type="ORF">ABW99_20755</name>
</gene>
<dbReference type="PANTHER" id="PTHR45138:SF9">
    <property type="entry name" value="DIGUANYLATE CYCLASE DGCM-RELATED"/>
    <property type="match status" value="1"/>
</dbReference>
<keyword evidence="3" id="KW-0812">Transmembrane</keyword>
<dbReference type="InterPro" id="IPR033424">
    <property type="entry name" value="MASE4"/>
</dbReference>
<dbReference type="EC" id="2.7.7.65" evidence="1"/>
<dbReference type="GO" id="GO:0005886">
    <property type="term" value="C:plasma membrane"/>
    <property type="evidence" value="ECO:0007669"/>
    <property type="project" value="TreeGrafter"/>
</dbReference>
<feature type="transmembrane region" description="Helical" evidence="3">
    <location>
        <begin position="196"/>
        <end position="219"/>
    </location>
</feature>
<feature type="domain" description="GGDEF" evidence="4">
    <location>
        <begin position="269"/>
        <end position="409"/>
    </location>
</feature>
<dbReference type="InterPro" id="IPR029787">
    <property type="entry name" value="Nucleotide_cyclase"/>
</dbReference>
<organism evidence="5 6">
    <name type="scientific">Pandoraea thiooxydans</name>
    <dbReference type="NCBI Taxonomy" id="445709"/>
    <lineage>
        <taxon>Bacteria</taxon>
        <taxon>Pseudomonadati</taxon>
        <taxon>Pseudomonadota</taxon>
        <taxon>Betaproteobacteria</taxon>
        <taxon>Burkholderiales</taxon>
        <taxon>Burkholderiaceae</taxon>
        <taxon>Pandoraea</taxon>
    </lineage>
</organism>
<dbReference type="SMART" id="SM00267">
    <property type="entry name" value="GGDEF"/>
    <property type="match status" value="1"/>
</dbReference>
<keyword evidence="3" id="KW-0472">Membrane</keyword>
<evidence type="ECO:0000256" key="2">
    <source>
        <dbReference type="ARBA" id="ARBA00034247"/>
    </source>
</evidence>
<evidence type="ECO:0000313" key="5">
    <source>
        <dbReference type="EMBL" id="ALX34809.1"/>
    </source>
</evidence>
<dbReference type="PANTHER" id="PTHR45138">
    <property type="entry name" value="REGULATORY COMPONENTS OF SENSORY TRANSDUCTION SYSTEM"/>
    <property type="match status" value="1"/>
</dbReference>
<feature type="transmembrane region" description="Helical" evidence="3">
    <location>
        <begin position="170"/>
        <end position="190"/>
    </location>
</feature>
<dbReference type="Proteomes" id="UP000036700">
    <property type="component" value="Chromosome"/>
</dbReference>
<dbReference type="InterPro" id="IPR000160">
    <property type="entry name" value="GGDEF_dom"/>
</dbReference>
<dbReference type="KEGG" id="ptx:ABW99_20755"/>
<dbReference type="STRING" id="445709.ABW99_20755"/>
<evidence type="ECO:0000259" key="4">
    <source>
        <dbReference type="PROSITE" id="PS50887"/>
    </source>
</evidence>
<dbReference type="SUPFAM" id="SSF55073">
    <property type="entry name" value="Nucleotide cyclase"/>
    <property type="match status" value="1"/>
</dbReference>